<dbReference type="GO" id="GO:0006865">
    <property type="term" value="P:amino acid transport"/>
    <property type="evidence" value="ECO:0007669"/>
    <property type="project" value="UniProtKB-KW"/>
</dbReference>
<feature type="domain" description="ABC transmembrane type-1" evidence="10">
    <location>
        <begin position="58"/>
        <end position="245"/>
    </location>
</feature>
<accession>A0A382FI50</accession>
<gene>
    <name evidence="11" type="ORF">METZ01_LOCUS214515</name>
</gene>
<keyword evidence="3" id="KW-0813">Transport</keyword>
<dbReference type="PANTHER" id="PTHR30614:SF20">
    <property type="entry name" value="GLUTAMINE TRANSPORT SYSTEM PERMEASE PROTEIN GLNP"/>
    <property type="match status" value="1"/>
</dbReference>
<evidence type="ECO:0000256" key="8">
    <source>
        <dbReference type="ARBA" id="ARBA00023136"/>
    </source>
</evidence>
<dbReference type="PROSITE" id="PS50928">
    <property type="entry name" value="ABC_TM1"/>
    <property type="match status" value="1"/>
</dbReference>
<feature type="transmembrane region" description="Helical" evidence="9">
    <location>
        <begin position="16"/>
        <end position="34"/>
    </location>
</feature>
<organism evidence="11">
    <name type="scientific">marine metagenome</name>
    <dbReference type="NCBI Taxonomy" id="408172"/>
    <lineage>
        <taxon>unclassified sequences</taxon>
        <taxon>metagenomes</taxon>
        <taxon>ecological metagenomes</taxon>
    </lineage>
</organism>
<evidence type="ECO:0000256" key="5">
    <source>
        <dbReference type="ARBA" id="ARBA00022692"/>
    </source>
</evidence>
<evidence type="ECO:0000259" key="10">
    <source>
        <dbReference type="PROSITE" id="PS50928"/>
    </source>
</evidence>
<evidence type="ECO:0000256" key="9">
    <source>
        <dbReference type="SAM" id="Phobius"/>
    </source>
</evidence>
<reference evidence="11" key="1">
    <citation type="submission" date="2018-05" db="EMBL/GenBank/DDBJ databases">
        <authorList>
            <person name="Lanie J.A."/>
            <person name="Ng W.-L."/>
            <person name="Kazmierczak K.M."/>
            <person name="Andrzejewski T.M."/>
            <person name="Davidsen T.M."/>
            <person name="Wayne K.J."/>
            <person name="Tettelin H."/>
            <person name="Glass J.I."/>
            <person name="Rusch D."/>
            <person name="Podicherti R."/>
            <person name="Tsui H.-C.T."/>
            <person name="Winkler M.E."/>
        </authorList>
    </citation>
    <scope>NUCLEOTIDE SEQUENCE</scope>
</reference>
<dbReference type="SUPFAM" id="SSF161098">
    <property type="entry name" value="MetI-like"/>
    <property type="match status" value="1"/>
</dbReference>
<comment type="subcellular location">
    <subcellularLocation>
        <location evidence="1">Cell membrane</location>
        <topology evidence="1">Multi-pass membrane protein</topology>
    </subcellularLocation>
</comment>
<dbReference type="InterPro" id="IPR010065">
    <property type="entry name" value="AA_ABC_transptr_permease_3TM"/>
</dbReference>
<protein>
    <recommendedName>
        <fullName evidence="10">ABC transmembrane type-1 domain-containing protein</fullName>
    </recommendedName>
</protein>
<dbReference type="InterPro" id="IPR043429">
    <property type="entry name" value="ArtM/GltK/GlnP/TcyL/YhdX-like"/>
</dbReference>
<dbReference type="Pfam" id="PF00528">
    <property type="entry name" value="BPD_transp_1"/>
    <property type="match status" value="1"/>
</dbReference>
<keyword evidence="5 9" id="KW-0812">Transmembrane</keyword>
<dbReference type="InterPro" id="IPR035906">
    <property type="entry name" value="MetI-like_sf"/>
</dbReference>
<feature type="transmembrane region" description="Helical" evidence="9">
    <location>
        <begin position="121"/>
        <end position="140"/>
    </location>
</feature>
<dbReference type="GO" id="GO:0022857">
    <property type="term" value="F:transmembrane transporter activity"/>
    <property type="evidence" value="ECO:0007669"/>
    <property type="project" value="InterPro"/>
</dbReference>
<proteinExistence type="inferred from homology"/>
<comment type="similarity">
    <text evidence="2">Belongs to the binding-protein-dependent transport system permease family. HisMQ subfamily.</text>
</comment>
<dbReference type="CDD" id="cd06261">
    <property type="entry name" value="TM_PBP2"/>
    <property type="match status" value="1"/>
</dbReference>
<evidence type="ECO:0000256" key="2">
    <source>
        <dbReference type="ARBA" id="ARBA00010072"/>
    </source>
</evidence>
<evidence type="ECO:0000256" key="4">
    <source>
        <dbReference type="ARBA" id="ARBA00022475"/>
    </source>
</evidence>
<dbReference type="NCBIfam" id="TIGR01726">
    <property type="entry name" value="HEQRo_perm_3TM"/>
    <property type="match status" value="1"/>
</dbReference>
<keyword evidence="8 9" id="KW-0472">Membrane</keyword>
<keyword evidence="7 9" id="KW-1133">Transmembrane helix</keyword>
<keyword evidence="6" id="KW-0029">Amino-acid transport</keyword>
<feature type="transmembrane region" description="Helical" evidence="9">
    <location>
        <begin position="226"/>
        <end position="245"/>
    </location>
</feature>
<dbReference type="AlphaFoldDB" id="A0A382FI50"/>
<evidence type="ECO:0000313" key="11">
    <source>
        <dbReference type="EMBL" id="SVB61661.1"/>
    </source>
</evidence>
<dbReference type="Gene3D" id="1.10.3720.10">
    <property type="entry name" value="MetI-like"/>
    <property type="match status" value="1"/>
</dbReference>
<dbReference type="InterPro" id="IPR000515">
    <property type="entry name" value="MetI-like"/>
</dbReference>
<evidence type="ECO:0000256" key="3">
    <source>
        <dbReference type="ARBA" id="ARBA00022448"/>
    </source>
</evidence>
<feature type="transmembrane region" description="Helical" evidence="9">
    <location>
        <begin position="58"/>
        <end position="82"/>
    </location>
</feature>
<dbReference type="GO" id="GO:0043190">
    <property type="term" value="C:ATP-binding cassette (ABC) transporter complex"/>
    <property type="evidence" value="ECO:0007669"/>
    <property type="project" value="InterPro"/>
</dbReference>
<evidence type="ECO:0000256" key="7">
    <source>
        <dbReference type="ARBA" id="ARBA00022989"/>
    </source>
</evidence>
<name>A0A382FI50_9ZZZZ</name>
<evidence type="ECO:0000256" key="1">
    <source>
        <dbReference type="ARBA" id="ARBA00004651"/>
    </source>
</evidence>
<dbReference type="EMBL" id="UINC01049639">
    <property type="protein sequence ID" value="SVB61661.1"/>
    <property type="molecule type" value="Genomic_DNA"/>
</dbReference>
<dbReference type="PANTHER" id="PTHR30614">
    <property type="entry name" value="MEMBRANE COMPONENT OF AMINO ACID ABC TRANSPORTER"/>
    <property type="match status" value="1"/>
</dbReference>
<evidence type="ECO:0000256" key="6">
    <source>
        <dbReference type="ARBA" id="ARBA00022970"/>
    </source>
</evidence>
<feature type="transmembrane region" description="Helical" evidence="9">
    <location>
        <begin position="94"/>
        <end position="115"/>
    </location>
</feature>
<sequence>MSTSTSSQKKFHSQTWAWNLAVMMSFIFLVYLPAKEAFIAKEQTGGYVELLSLLPSGVFYTLLVTLLGSASAIVVGLLVGLGKLSDNPFIRVPVSFYIEVLRGIPLLVLLFYIYYALGEFVHMPALAAAVAGFGFSYGAYMADVFRAGIEAVPKEQGEAARSLGMNEKQAMFQIILPQALRTIIPAIGNQTLGMLKDTSLVSVLAISDILRVGNEYATKHFNYFETYTYVALTYLLLTLLLSRLVQNLENRFRPA</sequence>
<keyword evidence="4" id="KW-1003">Cell membrane</keyword>